<dbReference type="AlphaFoldDB" id="A0A1H7ZUV1"/>
<feature type="transmembrane region" description="Helical" evidence="2">
    <location>
        <begin position="12"/>
        <end position="36"/>
    </location>
</feature>
<evidence type="ECO:0000256" key="2">
    <source>
        <dbReference type="SAM" id="Phobius"/>
    </source>
</evidence>
<feature type="compositionally biased region" description="Basic and acidic residues" evidence="1">
    <location>
        <begin position="614"/>
        <end position="626"/>
    </location>
</feature>
<name>A0A1H7ZUV1_9BACT</name>
<sequence length="761" mass="85449">MHTLSNDMVRAIGWTLIHSLWQGLILAVVAGILILFTRKAKPALRYNIFTVLFFVLVGSAVGTFFYELQQLKPVSAATAPLALVAAPQTPVTPVAVQEMNTPAAPGFTELFITYFNEHAPLLVMFWFIIFAGKLLWLFSGLVSIQRIRYYKTTVPDAALTGWLQMLAVKLQMKRRVQLLESAMVKVPTAIGMLKPVILMPIGLMAQLPPDQVEAVLLHELAHIRRRDFLVNLIQHFAETIFFFNPALLWLSARIREEREHCCDDMAIAATQSKKGYIEALVGFQELYLTTGTRYGMAFPGKKQQLLHRVKRILGQHHDTLNVAEKSFLLVCFSLIGMLGMVFSHPGRQEAPIPVLAQVTEKIITAAGSKPQPEIKFAAEDKHKDKFKGLDPAGVTNGTTLQFEEKRKGQPNMIHLFKGNNTLFQAAADAQHKLLLFKVNGREVYIDGDNKQQLSPYLTALQTLSTDYKVPYKGGYQPYQPGYQPYHPQQDTVPVLHKANATYSGVITNTTNGKVYKISVDNNRMTGLIVDGVQVPQDQLPFRYAEVNAIFRQMEGDAAEADLGRKKMEIDRNIQEAEREREKAEQIRRKIETDRNIQEAELKRKVEELEKRKMELDREAQRNDANQKRVQVREPINAREPLSAHSALQPAAPISASPSASLSPTHATLAPVPAVKVDNSLAEEIVADMMADGLITQKDNLRFHLSQDKFVVNDKPQSDQILKRYKQKYIKSPSESYTYSRSAKGTSSQIHTGNKTVSITSN</sequence>
<feature type="compositionally biased region" description="Low complexity" evidence="1">
    <location>
        <begin position="645"/>
        <end position="663"/>
    </location>
</feature>
<dbReference type="Proteomes" id="UP000198984">
    <property type="component" value="Unassembled WGS sequence"/>
</dbReference>
<dbReference type="Gene3D" id="3.30.2010.10">
    <property type="entry name" value="Metalloproteases ('zincins'), catalytic domain"/>
    <property type="match status" value="1"/>
</dbReference>
<feature type="transmembrane region" description="Helical" evidence="2">
    <location>
        <begin position="48"/>
        <end position="66"/>
    </location>
</feature>
<keyword evidence="2" id="KW-1133">Transmembrane helix</keyword>
<evidence type="ECO:0000256" key="1">
    <source>
        <dbReference type="SAM" id="MobiDB-lite"/>
    </source>
</evidence>
<dbReference type="STRING" id="573321.SAMN04488505_105215"/>
<feature type="region of interest" description="Disordered" evidence="1">
    <location>
        <begin position="614"/>
        <end position="633"/>
    </location>
</feature>
<dbReference type="CDD" id="cd07341">
    <property type="entry name" value="M56_BlaR1_MecR1_like"/>
    <property type="match status" value="1"/>
</dbReference>
<feature type="domain" description="Peptidase M56" evidence="3">
    <location>
        <begin position="27"/>
        <end position="311"/>
    </location>
</feature>
<gene>
    <name evidence="4" type="ORF">SAMN04488505_105215</name>
</gene>
<dbReference type="RefSeq" id="WP_089916522.1">
    <property type="nucleotide sequence ID" value="NZ_FOBB01000005.1"/>
</dbReference>
<keyword evidence="2" id="KW-0472">Membrane</keyword>
<dbReference type="InterPro" id="IPR052173">
    <property type="entry name" value="Beta-lactam_resp_regulator"/>
</dbReference>
<evidence type="ECO:0000313" key="5">
    <source>
        <dbReference type="Proteomes" id="UP000198984"/>
    </source>
</evidence>
<feature type="transmembrane region" description="Helical" evidence="2">
    <location>
        <begin position="123"/>
        <end position="144"/>
    </location>
</feature>
<reference evidence="4 5" key="1">
    <citation type="submission" date="2016-10" db="EMBL/GenBank/DDBJ databases">
        <authorList>
            <person name="de Groot N.N."/>
        </authorList>
    </citation>
    <scope>NUCLEOTIDE SEQUENCE [LARGE SCALE GENOMIC DNA]</scope>
    <source>
        <strain evidence="4 5">DSM 21039</strain>
    </source>
</reference>
<dbReference type="EMBL" id="FOBB01000005">
    <property type="protein sequence ID" value="SEM62225.1"/>
    <property type="molecule type" value="Genomic_DNA"/>
</dbReference>
<organism evidence="4 5">
    <name type="scientific">Chitinophaga rupis</name>
    <dbReference type="NCBI Taxonomy" id="573321"/>
    <lineage>
        <taxon>Bacteria</taxon>
        <taxon>Pseudomonadati</taxon>
        <taxon>Bacteroidota</taxon>
        <taxon>Chitinophagia</taxon>
        <taxon>Chitinophagales</taxon>
        <taxon>Chitinophagaceae</taxon>
        <taxon>Chitinophaga</taxon>
    </lineage>
</organism>
<dbReference type="OrthoDB" id="15218at2"/>
<dbReference type="InterPro" id="IPR008756">
    <property type="entry name" value="Peptidase_M56"/>
</dbReference>
<protein>
    <submittedName>
        <fullName evidence="4">Signal transducer regulating beta-lactamase production, contains metallopeptidase domain</fullName>
    </submittedName>
</protein>
<feature type="transmembrane region" description="Helical" evidence="2">
    <location>
        <begin position="228"/>
        <end position="250"/>
    </location>
</feature>
<keyword evidence="5" id="KW-1185">Reference proteome</keyword>
<keyword evidence="2" id="KW-0812">Transmembrane</keyword>
<dbReference type="PANTHER" id="PTHR34978">
    <property type="entry name" value="POSSIBLE SENSOR-TRANSDUCER PROTEIN BLAR"/>
    <property type="match status" value="1"/>
</dbReference>
<evidence type="ECO:0000259" key="3">
    <source>
        <dbReference type="Pfam" id="PF05569"/>
    </source>
</evidence>
<dbReference type="PANTHER" id="PTHR34978:SF3">
    <property type="entry name" value="SLR0241 PROTEIN"/>
    <property type="match status" value="1"/>
</dbReference>
<accession>A0A1H7ZUV1</accession>
<evidence type="ECO:0000313" key="4">
    <source>
        <dbReference type="EMBL" id="SEM62225.1"/>
    </source>
</evidence>
<dbReference type="Pfam" id="PF05569">
    <property type="entry name" value="Peptidase_M56"/>
    <property type="match status" value="1"/>
</dbReference>
<feature type="region of interest" description="Disordered" evidence="1">
    <location>
        <begin position="641"/>
        <end position="665"/>
    </location>
</feature>
<feature type="region of interest" description="Disordered" evidence="1">
    <location>
        <begin position="734"/>
        <end position="761"/>
    </location>
</feature>
<proteinExistence type="predicted"/>